<dbReference type="EMBL" id="KB631916">
    <property type="protein sequence ID" value="ERL87120.1"/>
    <property type="molecule type" value="Genomic_DNA"/>
</dbReference>
<dbReference type="AlphaFoldDB" id="U4UAY3"/>
<feature type="region of interest" description="Disordered" evidence="5">
    <location>
        <begin position="36"/>
        <end position="131"/>
    </location>
</feature>
<feature type="region of interest" description="Disordered" evidence="5">
    <location>
        <begin position="323"/>
        <end position="348"/>
    </location>
</feature>
<dbReference type="GO" id="GO:0031514">
    <property type="term" value="C:motile cilium"/>
    <property type="evidence" value="ECO:0007669"/>
    <property type="project" value="TreeGrafter"/>
</dbReference>
<feature type="region of interest" description="Disordered" evidence="5">
    <location>
        <begin position="642"/>
        <end position="672"/>
    </location>
</feature>
<gene>
    <name evidence="6" type="ORF">D910_04520</name>
</gene>
<keyword evidence="3" id="KW-0677">Repeat</keyword>
<evidence type="ECO:0000256" key="1">
    <source>
        <dbReference type="ARBA" id="ARBA00004138"/>
    </source>
</evidence>
<keyword evidence="4" id="KW-0966">Cell projection</keyword>
<comment type="subcellular location">
    <subcellularLocation>
        <location evidence="1">Cell projection</location>
        <location evidence="1">Cilium</location>
    </subcellularLocation>
</comment>
<dbReference type="PANTHER" id="PTHR13720">
    <property type="entry name" value="WD-40 REPEAT PROTEIN"/>
    <property type="match status" value="1"/>
</dbReference>
<evidence type="ECO:0000313" key="7">
    <source>
        <dbReference type="Proteomes" id="UP000030742"/>
    </source>
</evidence>
<accession>U4UAY3</accession>
<proteinExistence type="predicted"/>
<dbReference type="Proteomes" id="UP000030742">
    <property type="component" value="Unassembled WGS sequence"/>
</dbReference>
<dbReference type="PANTHER" id="PTHR13720:SF13">
    <property type="entry name" value="CILIA- AND FLAGELLA-ASSOCIATED PROTEIN 251"/>
    <property type="match status" value="1"/>
</dbReference>
<feature type="non-terminal residue" evidence="6">
    <location>
        <position position="736"/>
    </location>
</feature>
<sequence>MFLLVKHLAEPRAADCMPVFRSVEAKKFAKTEMKTFRKSATLRSKVSVSRQHSDQPHQRPSGQDLLPPGLRRAHSAGVPEANLPHRMGESWARRNPPQPINSINAGPNQPEDPAGRPSPHNQPHQGGLAHQRHLHAELSRVFRRLVQRVRAGVPQHPLRAHLRGRRTDQRQNVHQRHQAQTGRLWHVLIPRSKLTRAQHPSGGRLAGARDVLRPERADPVLDPEPLHRRHHCPELLHVPKGARRRQQNGAPLQLPPAGGLLEVQGQGALPLRAHPRSGVLPYGLRPLLPALHWGRPASGGVQQHGGESLTFVAAEEARKLLSQFPRASASSRAPSPPTSPTTSGGAAPTPWATCYWPTTSSNPPPLLNVLWQVLPQHHARYLVFITEKYLGMQLLPADGNPFKYCGYLAHPHQVFGAGVAAGDLLTASWGGQVGDFALSHDGGFAFTYGAEDRSLLQWEVRPRAVELLSLIGGTELEPFYCLLEGGKSGWLFQEVQDLFFYMQILQQENIDLPRRVSDTIQLSEIPELVRTCGFYPSHFEVGGLEWRGRQPIEEGGFQLETMMMDIRYRDFDETGLVRDEVSFVEFVRLFVNHRPAYGYSMERLREAFGTMCQMGEYPKRSRIEKEDFVYLLQSIGDRLELPGGRAAGHRRRPTGEAGEAGEQREPAGEAALKPRLLPVDPPILFRRSKFHCFFENEASDRKTLLLAKDPAGRAAANGVLGTFLLPLVVAQMTKIS</sequence>
<keyword evidence="2" id="KW-0853">WD repeat</keyword>
<dbReference type="InterPro" id="IPR050630">
    <property type="entry name" value="WD_repeat_EMAP"/>
</dbReference>
<name>U4UAY3_DENPD</name>
<evidence type="ECO:0000313" key="6">
    <source>
        <dbReference type="EMBL" id="ERL87120.1"/>
    </source>
</evidence>
<evidence type="ECO:0000256" key="4">
    <source>
        <dbReference type="ARBA" id="ARBA00023273"/>
    </source>
</evidence>
<reference evidence="6 7" key="1">
    <citation type="journal article" date="2013" name="Genome Biol.">
        <title>Draft genome of the mountain pine beetle, Dendroctonus ponderosae Hopkins, a major forest pest.</title>
        <authorList>
            <person name="Keeling C.I."/>
            <person name="Yuen M.M."/>
            <person name="Liao N.Y."/>
            <person name="Docking T.R."/>
            <person name="Chan S.K."/>
            <person name="Taylor G.A."/>
            <person name="Palmquist D.L."/>
            <person name="Jackman S.D."/>
            <person name="Nguyen A."/>
            <person name="Li M."/>
            <person name="Henderson H."/>
            <person name="Janes J.K."/>
            <person name="Zhao Y."/>
            <person name="Pandoh P."/>
            <person name="Moore R."/>
            <person name="Sperling F.A."/>
            <person name="Huber D.P."/>
            <person name="Birol I."/>
            <person name="Jones S.J."/>
            <person name="Bohlmann J."/>
        </authorList>
    </citation>
    <scope>NUCLEOTIDE SEQUENCE</scope>
</reference>
<evidence type="ECO:0000256" key="2">
    <source>
        <dbReference type="ARBA" id="ARBA00022574"/>
    </source>
</evidence>
<feature type="compositionally biased region" description="Polar residues" evidence="5">
    <location>
        <begin position="41"/>
        <end position="50"/>
    </location>
</feature>
<evidence type="ECO:0000256" key="5">
    <source>
        <dbReference type="SAM" id="MobiDB-lite"/>
    </source>
</evidence>
<dbReference type="OrthoDB" id="6748576at2759"/>
<protein>
    <submittedName>
        <fullName evidence="6">Uncharacterized protein</fullName>
    </submittedName>
</protein>
<evidence type="ECO:0000256" key="3">
    <source>
        <dbReference type="ARBA" id="ARBA00022737"/>
    </source>
</evidence>
<organism evidence="6 7">
    <name type="scientific">Dendroctonus ponderosae</name>
    <name type="common">Mountain pine beetle</name>
    <dbReference type="NCBI Taxonomy" id="77166"/>
    <lineage>
        <taxon>Eukaryota</taxon>
        <taxon>Metazoa</taxon>
        <taxon>Ecdysozoa</taxon>
        <taxon>Arthropoda</taxon>
        <taxon>Hexapoda</taxon>
        <taxon>Insecta</taxon>
        <taxon>Pterygota</taxon>
        <taxon>Neoptera</taxon>
        <taxon>Endopterygota</taxon>
        <taxon>Coleoptera</taxon>
        <taxon>Polyphaga</taxon>
        <taxon>Cucujiformia</taxon>
        <taxon>Curculionidae</taxon>
        <taxon>Scolytinae</taxon>
        <taxon>Dendroctonus</taxon>
    </lineage>
</organism>
<dbReference type="STRING" id="77166.U4UAY3"/>